<name>A0A9Q0YI09_HOLLE</name>
<dbReference type="InterPro" id="IPR013083">
    <property type="entry name" value="Znf_RING/FYVE/PHD"/>
</dbReference>
<accession>A0A9Q0YI09</accession>
<dbReference type="AlphaFoldDB" id="A0A9Q0YI09"/>
<gene>
    <name evidence="3" type="ORF">HOLleu_42604</name>
</gene>
<keyword evidence="1" id="KW-0175">Coiled coil</keyword>
<sequence length="845" mass="95273">MDSRPKKASKVRGRKRIIKGQVATLTKDLELEKRKKDAMASSLIELRPNTSTSASSMLVMSRKGGGTKRSSASIPLIRPEVDACVASAKSLERRAKQLKQVLYAISSKEGTSDADVVAVLAEYFKQNPQIATQSLEKSNVRPSSLHELTPAETVDLKVLLSLPMSKVRSLRIFLRNLNINILPSESKIYSELQERQKVYGSDKPKVEVGTCMLKKTTTSEKTETAFIRFKSIKQHAEQTIRRHFETGLLDCSSHFQEKIWIKIGGDKGGSTTKLAMQVVNIPGCNSPHNTHLLGMFEATDSIENLHSIFGSFTDEFISMQKVDYFVNMSGKNYTLNVFLFGDYEFLCKIIGHMGASASFPCLWCHVKLSDLGYNLGPHSPMLWDEEFDNFKPNPVWPSRRTIASMNTDLTNNKADPRRGGDRRANGANHHSMAEDPILPVITDVCNVIPPSLHILLGLVVRYYRMLEIHCRQIDATSLGERDHELYVEWERVSSFTKEAELLYLDCKDSLREEEEVLSNFKRAVNYTGKPENVRCSMPLCAISAIGAMGDVEWIQCTQCGTDRDSGWYHFTCLRLTEESAATFTVCPVCKGEITSSADVLTSQKQQISKKKAEVSQAKSEYDVAKSKLDSVYARVLAKRGPKEIELNRILENDLKVQKQAYHSQCFVGNHCKIILQNVEKLLIVIDDKPLQTKLYELFSKLREIFSLFDAQFLSSEEVTRLCHLCWALGEWFPVAFPDEKIPPKLHFLIAHIPECAIKWKTVGLLSEHGLESIHSCLNSEERIYSCVRDKTKKLFHIFSNHSQKAVADRHKLTVVKRKCSVEGCGGRFKLIEGIRKCQKCGVLSA</sequence>
<dbReference type="InterPro" id="IPR009689">
    <property type="entry name" value="DUF1280"/>
</dbReference>
<evidence type="ECO:0000256" key="2">
    <source>
        <dbReference type="SAM" id="MobiDB-lite"/>
    </source>
</evidence>
<feature type="coiled-coil region" evidence="1">
    <location>
        <begin position="600"/>
        <end position="627"/>
    </location>
</feature>
<evidence type="ECO:0000313" key="4">
    <source>
        <dbReference type="Proteomes" id="UP001152320"/>
    </source>
</evidence>
<keyword evidence="4" id="KW-1185">Reference proteome</keyword>
<dbReference type="CDD" id="cd15517">
    <property type="entry name" value="PHD_TCF19_like"/>
    <property type="match status" value="1"/>
</dbReference>
<evidence type="ECO:0000256" key="1">
    <source>
        <dbReference type="SAM" id="Coils"/>
    </source>
</evidence>
<organism evidence="3 4">
    <name type="scientific">Holothuria leucospilota</name>
    <name type="common">Black long sea cucumber</name>
    <name type="synonym">Mertensiothuria leucospilota</name>
    <dbReference type="NCBI Taxonomy" id="206669"/>
    <lineage>
        <taxon>Eukaryota</taxon>
        <taxon>Metazoa</taxon>
        <taxon>Echinodermata</taxon>
        <taxon>Eleutherozoa</taxon>
        <taxon>Echinozoa</taxon>
        <taxon>Holothuroidea</taxon>
        <taxon>Aspidochirotacea</taxon>
        <taxon>Aspidochirotida</taxon>
        <taxon>Holothuriidae</taxon>
        <taxon>Holothuria</taxon>
    </lineage>
</organism>
<proteinExistence type="predicted"/>
<dbReference type="Pfam" id="PF06918">
    <property type="entry name" value="DUF1280"/>
    <property type="match status" value="1"/>
</dbReference>
<dbReference type="PANTHER" id="PTHR31424">
    <property type="entry name" value="PROTEIN CBG23806"/>
    <property type="match status" value="1"/>
</dbReference>
<protein>
    <submittedName>
        <fullName evidence="3">Uncharacterized protein</fullName>
    </submittedName>
</protein>
<feature type="compositionally biased region" description="Basic and acidic residues" evidence="2">
    <location>
        <begin position="414"/>
        <end position="424"/>
    </location>
</feature>
<dbReference type="Proteomes" id="UP001152320">
    <property type="component" value="Unassembled WGS sequence"/>
</dbReference>
<evidence type="ECO:0000313" key="3">
    <source>
        <dbReference type="EMBL" id="KAJ8019051.1"/>
    </source>
</evidence>
<dbReference type="Gene3D" id="3.30.40.10">
    <property type="entry name" value="Zinc/RING finger domain, C3HC4 (zinc finger)"/>
    <property type="match status" value="1"/>
</dbReference>
<reference evidence="3" key="1">
    <citation type="submission" date="2021-10" db="EMBL/GenBank/DDBJ databases">
        <title>Tropical sea cucumber genome reveals ecological adaptation and Cuvierian tubules defense mechanism.</title>
        <authorList>
            <person name="Chen T."/>
        </authorList>
    </citation>
    <scope>NUCLEOTIDE SEQUENCE</scope>
    <source>
        <strain evidence="3">Nanhai2018</strain>
        <tissue evidence="3">Muscle</tissue>
    </source>
</reference>
<dbReference type="EMBL" id="JAIZAY010000099">
    <property type="protein sequence ID" value="KAJ8019051.1"/>
    <property type="molecule type" value="Genomic_DNA"/>
</dbReference>
<dbReference type="OrthoDB" id="10050996at2759"/>
<comment type="caution">
    <text evidence="3">The sequence shown here is derived from an EMBL/GenBank/DDBJ whole genome shotgun (WGS) entry which is preliminary data.</text>
</comment>
<feature type="region of interest" description="Disordered" evidence="2">
    <location>
        <begin position="409"/>
        <end position="429"/>
    </location>
</feature>